<dbReference type="GO" id="GO:0005634">
    <property type="term" value="C:nucleus"/>
    <property type="evidence" value="ECO:0007669"/>
    <property type="project" value="UniProtKB-SubCell"/>
</dbReference>
<dbReference type="Gene3D" id="1.20.5.170">
    <property type="match status" value="1"/>
</dbReference>
<evidence type="ECO:0000256" key="6">
    <source>
        <dbReference type="ARBA" id="ARBA00023242"/>
    </source>
</evidence>
<name>A0A9D4YTL3_CHLVU</name>
<gene>
    <name evidence="9" type="ORF">D9Q98_007880</name>
</gene>
<dbReference type="EMBL" id="SIDB01000011">
    <property type="protein sequence ID" value="KAI3425908.1"/>
    <property type="molecule type" value="Genomic_DNA"/>
</dbReference>
<dbReference type="InterPro" id="IPR004827">
    <property type="entry name" value="bZIP"/>
</dbReference>
<feature type="compositionally biased region" description="Basic residues" evidence="7">
    <location>
        <begin position="112"/>
        <end position="129"/>
    </location>
</feature>
<feature type="domain" description="BZIP" evidence="8">
    <location>
        <begin position="216"/>
        <end position="276"/>
    </location>
</feature>
<accession>A0A9D4YTL3</accession>
<dbReference type="OrthoDB" id="1642657at2759"/>
<dbReference type="PANTHER" id="PTHR45967">
    <property type="entry name" value="G-BOX-BINDING FACTOR 3-RELATED"/>
    <property type="match status" value="1"/>
</dbReference>
<sequence>MSESTTPPAASGVGNPDPSAAGVYPADPAQWEALAAQMAKQGGMQGFGGSIAIPGFPQFMYPINMMPGLLSGYGLPAEGELKAEGQGSGEDDTEEDEGNDSEDEDSSGKDRGRPKRKRPARTAASRKKAASTGDGVVKSNSDAALAMLAGAAATKPNPAAVAAQAAAMQNIEGMWQMQGMPIGGGVPSSVDMSKMMEQQQQYVAGSAFEGVTDERELKKLRRKQSNRDSARRSRLRKQAECEQLAIQLKEMTAENARLKEEKSQMQSQIEILNAKLSMGPFSSAHVVGQQAGDPAKHQDMMAVMAQMMQMNNGTMMNIPPLDAKGMEGDEAAMMAAAMAAAAAGQPAGAVAVEQEQQEQESAAQ</sequence>
<dbReference type="AlphaFoldDB" id="A0A9D4YTL3"/>
<evidence type="ECO:0000256" key="4">
    <source>
        <dbReference type="ARBA" id="ARBA00023125"/>
    </source>
</evidence>
<proteinExistence type="inferred from homology"/>
<keyword evidence="4" id="KW-0238">DNA-binding</keyword>
<dbReference type="GO" id="GO:0003700">
    <property type="term" value="F:DNA-binding transcription factor activity"/>
    <property type="evidence" value="ECO:0007669"/>
    <property type="project" value="InterPro"/>
</dbReference>
<keyword evidence="10" id="KW-1185">Reference proteome</keyword>
<dbReference type="SUPFAM" id="SSF57959">
    <property type="entry name" value="Leucine zipper domain"/>
    <property type="match status" value="1"/>
</dbReference>
<keyword evidence="5" id="KW-0804">Transcription</keyword>
<feature type="compositionally biased region" description="Acidic residues" evidence="7">
    <location>
        <begin position="89"/>
        <end position="105"/>
    </location>
</feature>
<comment type="subcellular location">
    <subcellularLocation>
        <location evidence="1">Nucleus</location>
    </subcellularLocation>
</comment>
<evidence type="ECO:0000256" key="1">
    <source>
        <dbReference type="ARBA" id="ARBA00004123"/>
    </source>
</evidence>
<comment type="caution">
    <text evidence="9">The sequence shown here is derived from an EMBL/GenBank/DDBJ whole genome shotgun (WGS) entry which is preliminary data.</text>
</comment>
<reference evidence="9" key="2">
    <citation type="submission" date="2020-11" db="EMBL/GenBank/DDBJ databases">
        <authorList>
            <person name="Cecchin M."/>
            <person name="Marcolungo L."/>
            <person name="Rossato M."/>
            <person name="Girolomoni L."/>
            <person name="Cosentino E."/>
            <person name="Cuine S."/>
            <person name="Li-Beisson Y."/>
            <person name="Delledonne M."/>
            <person name="Ballottari M."/>
        </authorList>
    </citation>
    <scope>NUCLEOTIDE SEQUENCE</scope>
    <source>
        <strain evidence="9">211/11P</strain>
        <tissue evidence="9">Whole cell</tissue>
    </source>
</reference>
<dbReference type="SMART" id="SM00338">
    <property type="entry name" value="BRLZ"/>
    <property type="match status" value="1"/>
</dbReference>
<dbReference type="PANTHER" id="PTHR45967:SF31">
    <property type="entry name" value="DNA-BINDING PROTEIN EMBP-1"/>
    <property type="match status" value="1"/>
</dbReference>
<protein>
    <recommendedName>
        <fullName evidence="8">BZIP domain-containing protein</fullName>
    </recommendedName>
</protein>
<dbReference type="InterPro" id="IPR046347">
    <property type="entry name" value="bZIP_sf"/>
</dbReference>
<dbReference type="CDD" id="cd14702">
    <property type="entry name" value="bZIP_plant_GBF1"/>
    <property type="match status" value="1"/>
</dbReference>
<dbReference type="Proteomes" id="UP001055712">
    <property type="component" value="Unassembled WGS sequence"/>
</dbReference>
<reference evidence="9" key="1">
    <citation type="journal article" date="2019" name="Plant J.">
        <title>Chlorella vulgaris genome assembly and annotation reveals the molecular basis for metabolic acclimation to high light conditions.</title>
        <authorList>
            <person name="Cecchin M."/>
            <person name="Marcolungo L."/>
            <person name="Rossato M."/>
            <person name="Girolomoni L."/>
            <person name="Cosentino E."/>
            <person name="Cuine S."/>
            <person name="Li-Beisson Y."/>
            <person name="Delledonne M."/>
            <person name="Ballottari M."/>
        </authorList>
    </citation>
    <scope>NUCLEOTIDE SEQUENCE</scope>
    <source>
        <strain evidence="9">211/11P</strain>
    </source>
</reference>
<dbReference type="PROSITE" id="PS50217">
    <property type="entry name" value="BZIP"/>
    <property type="match status" value="1"/>
</dbReference>
<evidence type="ECO:0000256" key="7">
    <source>
        <dbReference type="SAM" id="MobiDB-lite"/>
    </source>
</evidence>
<feature type="region of interest" description="Disordered" evidence="7">
    <location>
        <begin position="79"/>
        <end position="136"/>
    </location>
</feature>
<evidence type="ECO:0000256" key="2">
    <source>
        <dbReference type="ARBA" id="ARBA00007163"/>
    </source>
</evidence>
<evidence type="ECO:0000259" key="8">
    <source>
        <dbReference type="PROSITE" id="PS50217"/>
    </source>
</evidence>
<evidence type="ECO:0000256" key="5">
    <source>
        <dbReference type="ARBA" id="ARBA00023163"/>
    </source>
</evidence>
<keyword evidence="6" id="KW-0539">Nucleus</keyword>
<organism evidence="9 10">
    <name type="scientific">Chlorella vulgaris</name>
    <name type="common">Green alga</name>
    <dbReference type="NCBI Taxonomy" id="3077"/>
    <lineage>
        <taxon>Eukaryota</taxon>
        <taxon>Viridiplantae</taxon>
        <taxon>Chlorophyta</taxon>
        <taxon>core chlorophytes</taxon>
        <taxon>Trebouxiophyceae</taxon>
        <taxon>Chlorellales</taxon>
        <taxon>Chlorellaceae</taxon>
        <taxon>Chlorella clade</taxon>
        <taxon>Chlorella</taxon>
    </lineage>
</organism>
<dbReference type="GO" id="GO:0043565">
    <property type="term" value="F:sequence-specific DNA binding"/>
    <property type="evidence" value="ECO:0007669"/>
    <property type="project" value="InterPro"/>
</dbReference>
<feature type="region of interest" description="Disordered" evidence="7">
    <location>
        <begin position="1"/>
        <end position="25"/>
    </location>
</feature>
<dbReference type="PROSITE" id="PS00036">
    <property type="entry name" value="BZIP_BASIC"/>
    <property type="match status" value="1"/>
</dbReference>
<evidence type="ECO:0000313" key="9">
    <source>
        <dbReference type="EMBL" id="KAI3425908.1"/>
    </source>
</evidence>
<evidence type="ECO:0000313" key="10">
    <source>
        <dbReference type="Proteomes" id="UP001055712"/>
    </source>
</evidence>
<dbReference type="Pfam" id="PF00170">
    <property type="entry name" value="bZIP_1"/>
    <property type="match status" value="1"/>
</dbReference>
<feature type="region of interest" description="Disordered" evidence="7">
    <location>
        <begin position="219"/>
        <end position="238"/>
    </location>
</feature>
<dbReference type="InterPro" id="IPR045314">
    <property type="entry name" value="bZIP_plant_GBF1"/>
</dbReference>
<comment type="similarity">
    <text evidence="2">Belongs to the bZIP family.</text>
</comment>
<evidence type="ECO:0000256" key="3">
    <source>
        <dbReference type="ARBA" id="ARBA00023015"/>
    </source>
</evidence>
<dbReference type="InterPro" id="IPR044827">
    <property type="entry name" value="GBF-like"/>
</dbReference>
<keyword evidence="3" id="KW-0805">Transcription regulation</keyword>